<reference evidence="6 7" key="1">
    <citation type="submission" date="2017-10" db="EMBL/GenBank/DDBJ databases">
        <title>Comparative genomics in systemic dimorphic fungi from Ajellomycetaceae.</title>
        <authorList>
            <person name="Munoz J.F."/>
            <person name="Mcewen J.G."/>
            <person name="Clay O.K."/>
            <person name="Cuomo C.A."/>
        </authorList>
    </citation>
    <scope>NUCLEOTIDE SEQUENCE [LARGE SCALE GENOMIC DNA]</scope>
    <source>
        <strain evidence="6 7">UAMH7299</strain>
    </source>
</reference>
<evidence type="ECO:0000256" key="3">
    <source>
        <dbReference type="ARBA" id="ARBA00023136"/>
    </source>
</evidence>
<keyword evidence="2 4" id="KW-1133">Transmembrane helix</keyword>
<comment type="caution">
    <text evidence="6">The sequence shown here is derived from an EMBL/GenBank/DDBJ whole genome shotgun (WGS) entry which is preliminary data.</text>
</comment>
<evidence type="ECO:0000313" key="6">
    <source>
        <dbReference type="EMBL" id="PGH14349.1"/>
    </source>
</evidence>
<keyword evidence="1 4" id="KW-0812">Transmembrane</keyword>
<organism evidence="6 7">
    <name type="scientific">Polytolypa hystricis (strain UAMH7299)</name>
    <dbReference type="NCBI Taxonomy" id="1447883"/>
    <lineage>
        <taxon>Eukaryota</taxon>
        <taxon>Fungi</taxon>
        <taxon>Dikarya</taxon>
        <taxon>Ascomycota</taxon>
        <taxon>Pezizomycotina</taxon>
        <taxon>Eurotiomycetes</taxon>
        <taxon>Eurotiomycetidae</taxon>
        <taxon>Onygenales</taxon>
        <taxon>Onygenales incertae sedis</taxon>
        <taxon>Polytolypa</taxon>
    </lineage>
</organism>
<dbReference type="GO" id="GO:0016020">
    <property type="term" value="C:membrane"/>
    <property type="evidence" value="ECO:0007669"/>
    <property type="project" value="UniProtKB-SubCell"/>
</dbReference>
<proteinExistence type="inferred from homology"/>
<feature type="transmembrane region" description="Helical" evidence="4">
    <location>
        <begin position="53"/>
        <end position="70"/>
    </location>
</feature>
<dbReference type="Proteomes" id="UP000224634">
    <property type="component" value="Unassembled WGS sequence"/>
</dbReference>
<dbReference type="PANTHER" id="PTHR39136">
    <property type="entry name" value="ALTERED INHERITANCE OF MITOCHONDRIA PROTEIN 11"/>
    <property type="match status" value="1"/>
</dbReference>
<evidence type="ECO:0000256" key="5">
    <source>
        <dbReference type="SAM" id="MobiDB-lite"/>
    </source>
</evidence>
<evidence type="ECO:0000256" key="1">
    <source>
        <dbReference type="ARBA" id="ARBA00022692"/>
    </source>
</evidence>
<accession>A0A2B7XZK5</accession>
<protein>
    <recommendedName>
        <fullName evidence="4">Altered inheritance of mitochondria protein 11</fullName>
    </recommendedName>
</protein>
<dbReference type="PANTHER" id="PTHR39136:SF1">
    <property type="entry name" value="ALTERED INHERITANCE OF MITOCHONDRIA PROTEIN 11"/>
    <property type="match status" value="1"/>
</dbReference>
<dbReference type="STRING" id="1447883.A0A2B7XZK5"/>
<feature type="compositionally biased region" description="Pro residues" evidence="5">
    <location>
        <begin position="11"/>
        <end position="28"/>
    </location>
</feature>
<dbReference type="AlphaFoldDB" id="A0A2B7XZK5"/>
<dbReference type="GO" id="GO:0005739">
    <property type="term" value="C:mitochondrion"/>
    <property type="evidence" value="ECO:0007669"/>
    <property type="project" value="TreeGrafter"/>
</dbReference>
<comment type="similarity">
    <text evidence="4">Belongs to the AIM11 family.</text>
</comment>
<sequence>MVWPFSSSKPTAPPSDLPPPPPPPPQPPVTQEQQQPPPPSLQQTLKDRVPNSYRLLFGGGAFFLFSLIVTRRSLARRRISSIPPFHTSAPNYKPKVNGGLEAFEALNIATINVVSLAMLGIGTGMVAFDINTIEDLRRKVRGGLGVDNGPERSEKELEEDFEEWVVGVLNRKTEKEIQQEKIGKSAEASK</sequence>
<feature type="region of interest" description="Disordered" evidence="5">
    <location>
        <begin position="1"/>
        <end position="43"/>
    </location>
</feature>
<keyword evidence="7" id="KW-1185">Reference proteome</keyword>
<dbReference type="OrthoDB" id="3558022at2759"/>
<evidence type="ECO:0000256" key="4">
    <source>
        <dbReference type="RuleBase" id="RU367098"/>
    </source>
</evidence>
<dbReference type="InterPro" id="IPR038814">
    <property type="entry name" value="AIM11"/>
</dbReference>
<dbReference type="EMBL" id="PDNA01000094">
    <property type="protein sequence ID" value="PGH14349.1"/>
    <property type="molecule type" value="Genomic_DNA"/>
</dbReference>
<name>A0A2B7XZK5_POLH7</name>
<evidence type="ECO:0000256" key="2">
    <source>
        <dbReference type="ARBA" id="ARBA00022989"/>
    </source>
</evidence>
<evidence type="ECO:0000313" key="7">
    <source>
        <dbReference type="Proteomes" id="UP000224634"/>
    </source>
</evidence>
<comment type="subcellular location">
    <subcellularLocation>
        <location evidence="4">Membrane</location>
        <topology evidence="4">Multi-pass membrane protein</topology>
    </subcellularLocation>
</comment>
<gene>
    <name evidence="4" type="primary">AIM11</name>
    <name evidence="6" type="ORF">AJ80_05939</name>
</gene>
<keyword evidence="3 4" id="KW-0472">Membrane</keyword>